<organism evidence="1 2">
    <name type="scientific">Paralvinella palmiformis</name>
    <dbReference type="NCBI Taxonomy" id="53620"/>
    <lineage>
        <taxon>Eukaryota</taxon>
        <taxon>Metazoa</taxon>
        <taxon>Spiralia</taxon>
        <taxon>Lophotrochozoa</taxon>
        <taxon>Annelida</taxon>
        <taxon>Polychaeta</taxon>
        <taxon>Sedentaria</taxon>
        <taxon>Canalipalpata</taxon>
        <taxon>Terebellida</taxon>
        <taxon>Terebelliformia</taxon>
        <taxon>Alvinellidae</taxon>
        <taxon>Paralvinella</taxon>
    </lineage>
</organism>
<accession>A0AAD9MXU3</accession>
<dbReference type="SUPFAM" id="SSF52540">
    <property type="entry name" value="P-loop containing nucleoside triphosphate hydrolases"/>
    <property type="match status" value="1"/>
</dbReference>
<dbReference type="InterPro" id="IPR052654">
    <property type="entry name" value="CS_Sulfotransferase"/>
</dbReference>
<dbReference type="GO" id="GO:0019319">
    <property type="term" value="P:hexose biosynthetic process"/>
    <property type="evidence" value="ECO:0007669"/>
    <property type="project" value="TreeGrafter"/>
</dbReference>
<evidence type="ECO:0000313" key="1">
    <source>
        <dbReference type="EMBL" id="KAK2146949.1"/>
    </source>
</evidence>
<evidence type="ECO:0008006" key="3">
    <source>
        <dbReference type="Google" id="ProtNLM"/>
    </source>
</evidence>
<dbReference type="InterPro" id="IPR027417">
    <property type="entry name" value="P-loop_NTPase"/>
</dbReference>
<proteinExistence type="predicted"/>
<keyword evidence="2" id="KW-1185">Reference proteome</keyword>
<dbReference type="Gene3D" id="3.40.50.300">
    <property type="entry name" value="P-loop containing nucleotide triphosphate hydrolases"/>
    <property type="match status" value="2"/>
</dbReference>
<dbReference type="EMBL" id="JAODUP010000577">
    <property type="protein sequence ID" value="KAK2146949.1"/>
    <property type="molecule type" value="Genomic_DNA"/>
</dbReference>
<dbReference type="Proteomes" id="UP001208570">
    <property type="component" value="Unassembled WGS sequence"/>
</dbReference>
<reference evidence="1" key="1">
    <citation type="journal article" date="2023" name="Mol. Biol. Evol.">
        <title>Third-Generation Sequencing Reveals the Adaptive Role of the Epigenome in Three Deep-Sea Polychaetes.</title>
        <authorList>
            <person name="Perez M."/>
            <person name="Aroh O."/>
            <person name="Sun Y."/>
            <person name="Lan Y."/>
            <person name="Juniper S.K."/>
            <person name="Young C.R."/>
            <person name="Angers B."/>
            <person name="Qian P.Y."/>
        </authorList>
    </citation>
    <scope>NUCLEOTIDE SEQUENCE</scope>
    <source>
        <strain evidence="1">P08H-3</strain>
    </source>
</reference>
<evidence type="ECO:0000313" key="2">
    <source>
        <dbReference type="Proteomes" id="UP001208570"/>
    </source>
</evidence>
<dbReference type="GO" id="GO:0050659">
    <property type="term" value="F:N-acetylgalactosamine 4-sulfate 6-O-sulfotransferase activity"/>
    <property type="evidence" value="ECO:0007669"/>
    <property type="project" value="TreeGrafter"/>
</dbReference>
<name>A0AAD9MXU3_9ANNE</name>
<protein>
    <recommendedName>
        <fullName evidence="3">Sulfotransferase</fullName>
    </recommendedName>
</protein>
<dbReference type="PANTHER" id="PTHR15723">
    <property type="entry name" value="CARBOHYDRATE SULFOTRANSFERASE 15"/>
    <property type="match status" value="1"/>
</dbReference>
<gene>
    <name evidence="1" type="ORF">LSH36_577g03009</name>
</gene>
<dbReference type="AlphaFoldDB" id="A0AAD9MXU3"/>
<dbReference type="PANTHER" id="PTHR15723:SF0">
    <property type="entry name" value="CARBOHYDRATE SULFOTRANSFERASE 15"/>
    <property type="match status" value="1"/>
</dbReference>
<sequence>MYINRFEKSAKEIYNGQSDGSSSIAYTHQKITVDATPSYYSRQGDLSTLPGNRGLSEPRYTLAHTLYRLFPNTRLIVILRHPTDSMYYPFAKAWLEVFPRKQIIFIKSEDFYSNATATMRNVFLFLGLDPVRRVTANDGHDRYKTGYRSTILPETRDLLDQYFRPLES</sequence>
<comment type="caution">
    <text evidence="1">The sequence shown here is derived from an EMBL/GenBank/DDBJ whole genome shotgun (WGS) entry which is preliminary data.</text>
</comment>